<dbReference type="AlphaFoldDB" id="A0A975K9A4"/>
<dbReference type="InterPro" id="IPR025563">
    <property type="entry name" value="DUF4286"/>
</dbReference>
<protein>
    <recommendedName>
        <fullName evidence="3">DUF4286 family protein</fullName>
    </recommendedName>
</protein>
<evidence type="ECO:0000313" key="1">
    <source>
        <dbReference type="EMBL" id="QUT07171.1"/>
    </source>
</evidence>
<dbReference type="EMBL" id="CP073910">
    <property type="protein sequence ID" value="QUT07171.1"/>
    <property type="molecule type" value="Genomic_DNA"/>
</dbReference>
<dbReference type="KEGG" id="spph:KFK14_07080"/>
<dbReference type="InterPro" id="IPR011008">
    <property type="entry name" value="Dimeric_a/b-barrel"/>
</dbReference>
<evidence type="ECO:0000313" key="2">
    <source>
        <dbReference type="Proteomes" id="UP000681425"/>
    </source>
</evidence>
<reference evidence="1" key="1">
    <citation type="submission" date="2021-04" db="EMBL/GenBank/DDBJ databases">
        <title>Isolation of p-tert-butylphenol degrading bacteria Sphingobium phenoxybenzoativorans Tas13 from active sludge.</title>
        <authorList>
            <person name="Li Y."/>
        </authorList>
    </citation>
    <scope>NUCLEOTIDE SEQUENCE</scope>
    <source>
        <strain evidence="1">Tas13</strain>
    </source>
</reference>
<evidence type="ECO:0008006" key="3">
    <source>
        <dbReference type="Google" id="ProtNLM"/>
    </source>
</evidence>
<accession>A0A975K9A4</accession>
<keyword evidence="2" id="KW-1185">Reference proteome</keyword>
<dbReference type="Pfam" id="PF14114">
    <property type="entry name" value="DUF4286"/>
    <property type="match status" value="1"/>
</dbReference>
<sequence>MAEYQFLVLSNPISGQEQEFNRWYDEEHIPSILTVEGMKAAIRYKRAIDLDDNGGWEYVVVYHMETDDLPGLIGRIEAAAAAGTISTSPALDLPNAVRGIYKKMG</sequence>
<dbReference type="SUPFAM" id="SSF54909">
    <property type="entry name" value="Dimeric alpha+beta barrel"/>
    <property type="match status" value="1"/>
</dbReference>
<dbReference type="Proteomes" id="UP000681425">
    <property type="component" value="Chromosome"/>
</dbReference>
<name>A0A975K9A4_9SPHN</name>
<dbReference type="RefSeq" id="WP_212610378.1">
    <property type="nucleotide sequence ID" value="NZ_CP073910.1"/>
</dbReference>
<proteinExistence type="predicted"/>
<organism evidence="1 2">
    <name type="scientific">Sphingobium phenoxybenzoativorans</name>
    <dbReference type="NCBI Taxonomy" id="1592790"/>
    <lineage>
        <taxon>Bacteria</taxon>
        <taxon>Pseudomonadati</taxon>
        <taxon>Pseudomonadota</taxon>
        <taxon>Alphaproteobacteria</taxon>
        <taxon>Sphingomonadales</taxon>
        <taxon>Sphingomonadaceae</taxon>
        <taxon>Sphingobium</taxon>
    </lineage>
</organism>
<gene>
    <name evidence="1" type="ORF">KFK14_07080</name>
</gene>